<organism evidence="10 11">
    <name type="scientific">Tetrapyrgos nigripes</name>
    <dbReference type="NCBI Taxonomy" id="182062"/>
    <lineage>
        <taxon>Eukaryota</taxon>
        <taxon>Fungi</taxon>
        <taxon>Dikarya</taxon>
        <taxon>Basidiomycota</taxon>
        <taxon>Agaricomycotina</taxon>
        <taxon>Agaricomycetes</taxon>
        <taxon>Agaricomycetidae</taxon>
        <taxon>Agaricales</taxon>
        <taxon>Marasmiineae</taxon>
        <taxon>Marasmiaceae</taxon>
        <taxon>Tetrapyrgos</taxon>
    </lineage>
</organism>
<keyword evidence="2" id="KW-0813">Transport</keyword>
<dbReference type="AlphaFoldDB" id="A0A8H5CJT4"/>
<feature type="transmembrane region" description="Helical" evidence="8">
    <location>
        <begin position="40"/>
        <end position="58"/>
    </location>
</feature>
<evidence type="ECO:0000256" key="3">
    <source>
        <dbReference type="ARBA" id="ARBA00022475"/>
    </source>
</evidence>
<comment type="caution">
    <text evidence="10">The sequence shown here is derived from an EMBL/GenBank/DDBJ whole genome shotgun (WGS) entry which is preliminary data.</text>
</comment>
<gene>
    <name evidence="10" type="ORF">D9758_011149</name>
</gene>
<evidence type="ECO:0000256" key="8">
    <source>
        <dbReference type="SAM" id="Phobius"/>
    </source>
</evidence>
<evidence type="ECO:0000256" key="4">
    <source>
        <dbReference type="ARBA" id="ARBA00022692"/>
    </source>
</evidence>
<dbReference type="GO" id="GO:0005886">
    <property type="term" value="C:plasma membrane"/>
    <property type="evidence" value="ECO:0007669"/>
    <property type="project" value="UniProtKB-SubCell"/>
</dbReference>
<dbReference type="Proteomes" id="UP000559256">
    <property type="component" value="Unassembled WGS sequence"/>
</dbReference>
<accession>A0A8H5CJT4</accession>
<dbReference type="OrthoDB" id="442352at2759"/>
<evidence type="ECO:0000256" key="1">
    <source>
        <dbReference type="ARBA" id="ARBA00004651"/>
    </source>
</evidence>
<dbReference type="GO" id="GO:0055085">
    <property type="term" value="P:transmembrane transport"/>
    <property type="evidence" value="ECO:0007669"/>
    <property type="project" value="InterPro"/>
</dbReference>
<name>A0A8H5CJT4_9AGAR</name>
<evidence type="ECO:0000256" key="2">
    <source>
        <dbReference type="ARBA" id="ARBA00022448"/>
    </source>
</evidence>
<evidence type="ECO:0000313" key="10">
    <source>
        <dbReference type="EMBL" id="KAF5343035.1"/>
    </source>
</evidence>
<reference evidence="10 11" key="1">
    <citation type="journal article" date="2020" name="ISME J.">
        <title>Uncovering the hidden diversity of litter-decomposition mechanisms in mushroom-forming fungi.</title>
        <authorList>
            <person name="Floudas D."/>
            <person name="Bentzer J."/>
            <person name="Ahren D."/>
            <person name="Johansson T."/>
            <person name="Persson P."/>
            <person name="Tunlid A."/>
        </authorList>
    </citation>
    <scope>NUCLEOTIDE SEQUENCE [LARGE SCALE GENOMIC DNA]</scope>
    <source>
        <strain evidence="10 11">CBS 291.85</strain>
    </source>
</reference>
<feature type="transmembrane region" description="Helical" evidence="8">
    <location>
        <begin position="79"/>
        <end position="101"/>
    </location>
</feature>
<keyword evidence="6 8" id="KW-0472">Membrane</keyword>
<feature type="domain" description="Citrate transporter-like" evidence="9">
    <location>
        <begin position="47"/>
        <end position="275"/>
    </location>
</feature>
<protein>
    <recommendedName>
        <fullName evidence="9">Citrate transporter-like domain-containing protein</fullName>
    </recommendedName>
</protein>
<feature type="transmembrane region" description="Helical" evidence="8">
    <location>
        <begin position="581"/>
        <end position="603"/>
    </location>
</feature>
<evidence type="ECO:0000256" key="5">
    <source>
        <dbReference type="ARBA" id="ARBA00022989"/>
    </source>
</evidence>
<comment type="subcellular location">
    <subcellularLocation>
        <location evidence="1">Cell membrane</location>
        <topology evidence="1">Multi-pass membrane protein</topology>
    </subcellularLocation>
</comment>
<dbReference type="EMBL" id="JAACJM010000150">
    <property type="protein sequence ID" value="KAF5343035.1"/>
    <property type="molecule type" value="Genomic_DNA"/>
</dbReference>
<feature type="transmembrane region" description="Helical" evidence="8">
    <location>
        <begin position="199"/>
        <end position="220"/>
    </location>
</feature>
<proteinExistence type="predicted"/>
<keyword evidence="5 8" id="KW-1133">Transmembrane helix</keyword>
<evidence type="ECO:0000259" key="9">
    <source>
        <dbReference type="Pfam" id="PF03600"/>
    </source>
</evidence>
<dbReference type="PANTHER" id="PTHR43302">
    <property type="entry name" value="TRANSPORTER ARSB-RELATED"/>
    <property type="match status" value="1"/>
</dbReference>
<keyword evidence="3" id="KW-1003">Cell membrane</keyword>
<keyword evidence="11" id="KW-1185">Reference proteome</keyword>
<keyword evidence="4 8" id="KW-0812">Transmembrane</keyword>
<feature type="region of interest" description="Disordered" evidence="7">
    <location>
        <begin position="380"/>
        <end position="411"/>
    </location>
</feature>
<feature type="transmembrane region" description="Helical" evidence="8">
    <location>
        <begin position="485"/>
        <end position="513"/>
    </location>
</feature>
<evidence type="ECO:0000313" key="11">
    <source>
        <dbReference type="Proteomes" id="UP000559256"/>
    </source>
</evidence>
<dbReference type="InterPro" id="IPR004680">
    <property type="entry name" value="Cit_transptr-like_dom"/>
</dbReference>
<sequence>MASITRFSIVTLILFILSIAVVIRSVSIPVRLPYLGKRRIPINLTTAPIATIAILWAAQCLGPTQIRNGIVGTDGVKPYNILILFFSLAYMAITLDVTGILRSAAFWVSNKGGSNGWKLYFYFYVMLTVLSVVLGNDPVILSGTVFLVYYTEATRLEPMPWLISEFAAANTASMVLFLGNPTNVVVCEGFSINNVAFTAYTILPFLACNVVCFGALAFQYRAEKHIPKRLQHIGRLDPRSVLHDPVSACVGSALLGSTLIVIIVVSFFNVDVWMITLPFAVAKFIFDLCWDHYRYSTGMIPKYNPKVQDQEASASDADAEGEGNDAMLVAIRRAMTSQSQDLESSAVPTNRTNTVTSLSTHLPVSQTPTAVGQDFLHANGEKEVESETDREGEKEKEKAKKETKTKEEPTPILFPNQRAGFKRLHKRLAHHFPTFFTALPRLPFGLVPFAFSQFILIEALDHQGWIDVFALWLVRASNRAIHPTVWLIGIFGVVLCNLAGTNIGCTILLTKVVRAAATSSDPTLGFPSDTTRAAGIALALASNIGAVSFTFSASLAGLLWKSILEQKGIKITQKTFAFWNMLPILVMTVVGLGVVSAEMAVLYG</sequence>
<feature type="transmembrane region" description="Helical" evidence="8">
    <location>
        <begin position="121"/>
        <end position="149"/>
    </location>
</feature>
<feature type="transmembrane region" description="Helical" evidence="8">
    <location>
        <begin position="533"/>
        <end position="560"/>
    </location>
</feature>
<evidence type="ECO:0000256" key="7">
    <source>
        <dbReference type="SAM" id="MobiDB-lite"/>
    </source>
</evidence>
<feature type="transmembrane region" description="Helical" evidence="8">
    <location>
        <begin position="7"/>
        <end position="28"/>
    </location>
</feature>
<evidence type="ECO:0000256" key="6">
    <source>
        <dbReference type="ARBA" id="ARBA00023136"/>
    </source>
</evidence>
<dbReference type="Pfam" id="PF03600">
    <property type="entry name" value="CitMHS"/>
    <property type="match status" value="1"/>
</dbReference>
<feature type="transmembrane region" description="Helical" evidence="8">
    <location>
        <begin position="161"/>
        <end position="179"/>
    </location>
</feature>
<dbReference type="PANTHER" id="PTHR43302:SF5">
    <property type="entry name" value="TRANSPORTER ARSB-RELATED"/>
    <property type="match status" value="1"/>
</dbReference>
<feature type="transmembrane region" description="Helical" evidence="8">
    <location>
        <begin position="272"/>
        <end position="290"/>
    </location>
</feature>
<feature type="transmembrane region" description="Helical" evidence="8">
    <location>
        <begin position="241"/>
        <end position="266"/>
    </location>
</feature>
<feature type="compositionally biased region" description="Basic and acidic residues" evidence="7">
    <location>
        <begin position="380"/>
        <end position="409"/>
    </location>
</feature>